<dbReference type="InterPro" id="IPR052518">
    <property type="entry name" value="CHR_Transporter"/>
</dbReference>
<protein>
    <submittedName>
        <fullName evidence="8">Chromate transporter</fullName>
    </submittedName>
</protein>
<evidence type="ECO:0000256" key="6">
    <source>
        <dbReference type="ARBA" id="ARBA00023136"/>
    </source>
</evidence>
<reference evidence="8" key="1">
    <citation type="submission" date="2009-01" db="EMBL/GenBank/DDBJ databases">
        <title>Complete sequence of chromosome Cyanothece sp. PCC 7425.</title>
        <authorList>
            <consortium name="US DOE Joint Genome Institute"/>
            <person name="Lucas S."/>
            <person name="Copeland A."/>
            <person name="Lapidus A."/>
            <person name="Glavina del Rio T."/>
            <person name="Dalin E."/>
            <person name="Tice H."/>
            <person name="Bruce D."/>
            <person name="Goodwin L."/>
            <person name="Pitluck S."/>
            <person name="Sims D."/>
            <person name="Meineke L."/>
            <person name="Brettin T."/>
            <person name="Detter J.C."/>
            <person name="Han C."/>
            <person name="Larimer F."/>
            <person name="Land M."/>
            <person name="Hauser L."/>
            <person name="Kyrpides N."/>
            <person name="Ovchinnikova G."/>
            <person name="Liberton M."/>
            <person name="Stoeckel J."/>
            <person name="Banerjee A."/>
            <person name="Singh A."/>
            <person name="Page L."/>
            <person name="Sato H."/>
            <person name="Zhao L."/>
            <person name="Sherman L."/>
            <person name="Pakrasi H."/>
            <person name="Richardson P."/>
        </authorList>
    </citation>
    <scope>NUCLEOTIDE SEQUENCE</scope>
    <source>
        <strain evidence="8">PCC 7425</strain>
    </source>
</reference>
<evidence type="ECO:0000256" key="1">
    <source>
        <dbReference type="ARBA" id="ARBA00004651"/>
    </source>
</evidence>
<evidence type="ECO:0000256" key="2">
    <source>
        <dbReference type="ARBA" id="ARBA00005262"/>
    </source>
</evidence>
<dbReference type="STRING" id="395961.Cyan7425_5108"/>
<dbReference type="Pfam" id="PF02417">
    <property type="entry name" value="Chromate_transp"/>
    <property type="match status" value="1"/>
</dbReference>
<dbReference type="GO" id="GO:0015109">
    <property type="term" value="F:chromate transmembrane transporter activity"/>
    <property type="evidence" value="ECO:0007669"/>
    <property type="project" value="InterPro"/>
</dbReference>
<dbReference type="OrthoDB" id="9788907at2"/>
<keyword evidence="5 7" id="KW-1133">Transmembrane helix</keyword>
<dbReference type="EMBL" id="CP001344">
    <property type="protein sequence ID" value="ACL47402.1"/>
    <property type="molecule type" value="Genomic_DNA"/>
</dbReference>
<evidence type="ECO:0000256" key="4">
    <source>
        <dbReference type="ARBA" id="ARBA00022692"/>
    </source>
</evidence>
<feature type="transmembrane region" description="Helical" evidence="7">
    <location>
        <begin position="110"/>
        <end position="132"/>
    </location>
</feature>
<keyword evidence="6 7" id="KW-0472">Membrane</keyword>
<dbReference type="AlphaFoldDB" id="B8HPE2"/>
<accession>B8HPE2</accession>
<evidence type="ECO:0000256" key="5">
    <source>
        <dbReference type="ARBA" id="ARBA00022989"/>
    </source>
</evidence>
<sequence>MDNLKTLLEIFWSFLQVSLTSLGGGGAILLESQRQAVTLHHWVTPSEFNEAVTLGQLMPGSSGGLGVVVIGYQAGGWLGGIIAAIGLYLPAAILTGLVTHLSQRWQHSSWMGALQQAIVPISLGLLVVMAGLFSKTAIRHWQEGGLVLIVALAYWRWHLNPILIILATAWIGFWLPFAASP</sequence>
<comment type="similarity">
    <text evidence="2">Belongs to the chromate ion transporter (CHR) (TC 2.A.51) family.</text>
</comment>
<feature type="transmembrane region" description="Helical" evidence="7">
    <location>
        <begin position="77"/>
        <end position="98"/>
    </location>
</feature>
<dbReference type="PANTHER" id="PTHR43663">
    <property type="entry name" value="CHROMATE TRANSPORT PROTEIN-RELATED"/>
    <property type="match status" value="1"/>
</dbReference>
<organism evidence="8">
    <name type="scientific">Cyanothece sp. (strain PCC 7425 / ATCC 29141)</name>
    <dbReference type="NCBI Taxonomy" id="395961"/>
    <lineage>
        <taxon>Bacteria</taxon>
        <taxon>Bacillati</taxon>
        <taxon>Cyanobacteriota</taxon>
        <taxon>Cyanophyceae</taxon>
        <taxon>Gomontiellales</taxon>
        <taxon>Cyanothecaceae</taxon>
        <taxon>Cyanothece</taxon>
    </lineage>
</organism>
<comment type="subcellular location">
    <subcellularLocation>
        <location evidence="1">Cell membrane</location>
        <topology evidence="1">Multi-pass membrane protein</topology>
    </subcellularLocation>
</comment>
<name>B8HPE2_CYAP4</name>
<feature type="transmembrane region" description="Helical" evidence="7">
    <location>
        <begin position="162"/>
        <end position="179"/>
    </location>
</feature>
<dbReference type="HOGENOM" id="CLU_018106_1_2_3"/>
<dbReference type="eggNOG" id="COG2059">
    <property type="taxonomic scope" value="Bacteria"/>
</dbReference>
<evidence type="ECO:0000313" key="8">
    <source>
        <dbReference type="EMBL" id="ACL47402.1"/>
    </source>
</evidence>
<feature type="transmembrane region" description="Helical" evidence="7">
    <location>
        <begin position="12"/>
        <end position="30"/>
    </location>
</feature>
<dbReference type="PANTHER" id="PTHR43663:SF1">
    <property type="entry name" value="CHROMATE TRANSPORTER"/>
    <property type="match status" value="1"/>
</dbReference>
<gene>
    <name evidence="8" type="ordered locus">Cyan7425_5108</name>
</gene>
<evidence type="ECO:0000256" key="7">
    <source>
        <dbReference type="SAM" id="Phobius"/>
    </source>
</evidence>
<dbReference type="KEGG" id="cyn:Cyan7425_5108"/>
<dbReference type="InterPro" id="IPR003370">
    <property type="entry name" value="Chromate_transpt"/>
</dbReference>
<evidence type="ECO:0000256" key="3">
    <source>
        <dbReference type="ARBA" id="ARBA00022475"/>
    </source>
</evidence>
<keyword evidence="4 7" id="KW-0812">Transmembrane</keyword>
<keyword evidence="3" id="KW-1003">Cell membrane</keyword>
<proteinExistence type="inferred from homology"/>
<dbReference type="GO" id="GO:0005886">
    <property type="term" value="C:plasma membrane"/>
    <property type="evidence" value="ECO:0007669"/>
    <property type="project" value="UniProtKB-SubCell"/>
</dbReference>